<keyword evidence="1" id="KW-0812">Transmembrane</keyword>
<dbReference type="STRING" id="1353537.TP2_15130"/>
<evidence type="ECO:0000256" key="1">
    <source>
        <dbReference type="SAM" id="Phobius"/>
    </source>
</evidence>
<sequence>MKHWKSDDLSIYNERQKIMATSVNAIGLALVGFAILKPVVEQSRHDPMQLAVWGIIGLALHGISHYILGNLKKEV</sequence>
<dbReference type="RefSeq" id="WP_038073558.1">
    <property type="nucleotide sequence ID" value="NZ_AUND01000002.1"/>
</dbReference>
<evidence type="ECO:0008006" key="4">
    <source>
        <dbReference type="Google" id="ProtNLM"/>
    </source>
</evidence>
<dbReference type="AlphaFoldDB" id="A0A074JIE1"/>
<keyword evidence="1" id="KW-0472">Membrane</keyword>
<evidence type="ECO:0000313" key="3">
    <source>
        <dbReference type="Proteomes" id="UP000027432"/>
    </source>
</evidence>
<protein>
    <recommendedName>
        <fullName evidence="4">2TM domain-containing protein</fullName>
    </recommendedName>
</protein>
<reference evidence="2 3" key="1">
    <citation type="submission" date="2013-07" db="EMBL/GenBank/DDBJ databases">
        <title>Thioclava pacifica DSM 10166 Genome Sequencing.</title>
        <authorList>
            <person name="Lai Q."/>
            <person name="Shao Z."/>
        </authorList>
    </citation>
    <scope>NUCLEOTIDE SEQUENCE [LARGE SCALE GENOMIC DNA]</scope>
    <source>
        <strain evidence="2 3">DSM 10166</strain>
    </source>
</reference>
<name>A0A074JIE1_9RHOB</name>
<dbReference type="EMBL" id="AUND01000002">
    <property type="protein sequence ID" value="KEO55378.1"/>
    <property type="molecule type" value="Genomic_DNA"/>
</dbReference>
<feature type="transmembrane region" description="Helical" evidence="1">
    <location>
        <begin position="18"/>
        <end position="36"/>
    </location>
</feature>
<evidence type="ECO:0000313" key="2">
    <source>
        <dbReference type="EMBL" id="KEO55378.1"/>
    </source>
</evidence>
<keyword evidence="1" id="KW-1133">Transmembrane helix</keyword>
<dbReference type="Proteomes" id="UP000027432">
    <property type="component" value="Unassembled WGS sequence"/>
</dbReference>
<proteinExistence type="predicted"/>
<gene>
    <name evidence="2" type="ORF">TP2_15130</name>
</gene>
<keyword evidence="3" id="KW-1185">Reference proteome</keyword>
<dbReference type="OrthoDB" id="7871392at2"/>
<organism evidence="2 3">
    <name type="scientific">Thioclava pacifica DSM 10166</name>
    <dbReference type="NCBI Taxonomy" id="1353537"/>
    <lineage>
        <taxon>Bacteria</taxon>
        <taxon>Pseudomonadati</taxon>
        <taxon>Pseudomonadota</taxon>
        <taxon>Alphaproteobacteria</taxon>
        <taxon>Rhodobacterales</taxon>
        <taxon>Paracoccaceae</taxon>
        <taxon>Thioclava</taxon>
    </lineage>
</organism>
<comment type="caution">
    <text evidence="2">The sequence shown here is derived from an EMBL/GenBank/DDBJ whole genome shotgun (WGS) entry which is preliminary data.</text>
</comment>
<accession>A0A074JIE1</accession>
<feature type="transmembrane region" description="Helical" evidence="1">
    <location>
        <begin position="48"/>
        <end position="68"/>
    </location>
</feature>
<dbReference type="eggNOG" id="ENOG5033DAJ">
    <property type="taxonomic scope" value="Bacteria"/>
</dbReference>